<dbReference type="NCBIfam" id="NF037959">
    <property type="entry name" value="MFS_SpdSyn"/>
    <property type="match status" value="1"/>
</dbReference>
<dbReference type="Gene3D" id="3.40.50.150">
    <property type="entry name" value="Vaccinia Virus protein VP39"/>
    <property type="match status" value="1"/>
</dbReference>
<dbReference type="InterPro" id="IPR029063">
    <property type="entry name" value="SAM-dependent_MTases_sf"/>
</dbReference>
<protein>
    <recommendedName>
        <fullName evidence="3">Spermidine synthase</fullName>
    </recommendedName>
</protein>
<organism evidence="1 2">
    <name type="scientific">Bowdeniella nasicola</name>
    <dbReference type="NCBI Taxonomy" id="208480"/>
    <lineage>
        <taxon>Bacteria</taxon>
        <taxon>Bacillati</taxon>
        <taxon>Actinomycetota</taxon>
        <taxon>Actinomycetes</taxon>
        <taxon>Actinomycetales</taxon>
        <taxon>Actinomycetaceae</taxon>
        <taxon>Bowdeniella</taxon>
    </lineage>
</organism>
<accession>A0A1Q5Q680</accession>
<sequence length="270" mass="29319">MTALLSSTTTPLHHYEGLNWTLTFETTSPRSALLVLDGMESSFIDLDDPGHLEFEYMQQMDAALSVVRHPGPVRALHLGGAGCALARAWAHTRPGSRQLVVEWDAVLAELAREYCDIPRSPDVRIRVAEARAALQGFPEGRWDVIVRDTFAGGAVPAHMRTYEVGLSAHHALSEAGLYLVNLTDRPPLAMARSEVATISSIFEHVAVAIDPSILRGRRYGNALIIASKVPFDEAALARACRALPLPVTVLVGSKLAEFAGTMPVLHDELN</sequence>
<gene>
    <name evidence="1" type="ORF">BSZ39_00415</name>
</gene>
<proteinExistence type="predicted"/>
<dbReference type="AlphaFoldDB" id="A0A1Q5Q680"/>
<dbReference type="EMBL" id="MQVR01000001">
    <property type="protein sequence ID" value="OKL55199.1"/>
    <property type="molecule type" value="Genomic_DNA"/>
</dbReference>
<comment type="caution">
    <text evidence="1">The sequence shown here is derived from an EMBL/GenBank/DDBJ whole genome shotgun (WGS) entry which is preliminary data.</text>
</comment>
<name>A0A1Q5Q680_9ACTO</name>
<evidence type="ECO:0000313" key="2">
    <source>
        <dbReference type="Proteomes" id="UP000185628"/>
    </source>
</evidence>
<dbReference type="CDD" id="cd02440">
    <property type="entry name" value="AdoMet_MTases"/>
    <property type="match status" value="1"/>
</dbReference>
<dbReference type="SUPFAM" id="SSF53335">
    <property type="entry name" value="S-adenosyl-L-methionine-dependent methyltransferases"/>
    <property type="match status" value="1"/>
</dbReference>
<evidence type="ECO:0008006" key="3">
    <source>
        <dbReference type="Google" id="ProtNLM"/>
    </source>
</evidence>
<dbReference type="STRING" id="208480.SAMN02910418_01633"/>
<reference evidence="2" key="1">
    <citation type="submission" date="2016-12" db="EMBL/GenBank/DDBJ databases">
        <authorList>
            <person name="Meng X."/>
        </authorList>
    </citation>
    <scope>NUCLEOTIDE SEQUENCE [LARGE SCALE GENOMIC DNA]</scope>
    <source>
        <strain evidence="2">DSM 19116</strain>
    </source>
</reference>
<keyword evidence="2" id="KW-1185">Reference proteome</keyword>
<dbReference type="RefSeq" id="WP_073715425.1">
    <property type="nucleotide sequence ID" value="NZ_MQVR01000001.1"/>
</dbReference>
<dbReference type="Proteomes" id="UP000185628">
    <property type="component" value="Unassembled WGS sequence"/>
</dbReference>
<evidence type="ECO:0000313" key="1">
    <source>
        <dbReference type="EMBL" id="OKL55199.1"/>
    </source>
</evidence>